<evidence type="ECO:0008006" key="4">
    <source>
        <dbReference type="Google" id="ProtNLM"/>
    </source>
</evidence>
<gene>
    <name evidence="2" type="ORF">CAUJ_LOCUS4186</name>
</gene>
<keyword evidence="3" id="KW-1185">Reference proteome</keyword>
<proteinExistence type="predicted"/>
<protein>
    <recommendedName>
        <fullName evidence="4">Serpin domain-containing protein</fullName>
    </recommendedName>
</protein>
<dbReference type="EMBL" id="CAJGYM010000008">
    <property type="protein sequence ID" value="CAD6188267.1"/>
    <property type="molecule type" value="Genomic_DNA"/>
</dbReference>
<feature type="compositionally biased region" description="Basic and acidic residues" evidence="1">
    <location>
        <begin position="398"/>
        <end position="408"/>
    </location>
</feature>
<comment type="caution">
    <text evidence="2">The sequence shown here is derived from an EMBL/GenBank/DDBJ whole genome shotgun (WGS) entry which is preliminary data.</text>
</comment>
<evidence type="ECO:0000313" key="3">
    <source>
        <dbReference type="Proteomes" id="UP000835052"/>
    </source>
</evidence>
<evidence type="ECO:0000256" key="1">
    <source>
        <dbReference type="SAM" id="MobiDB-lite"/>
    </source>
</evidence>
<evidence type="ECO:0000313" key="2">
    <source>
        <dbReference type="EMBL" id="CAD6188267.1"/>
    </source>
</evidence>
<name>A0A8S1GYC0_9PELO</name>
<sequence length="481" mass="54646">MTEEEAPTSYERGKLPKTIIDKWVAMSFRVFTSLMSTDEPQMMVSVPQLISTMAFLLGNCDFDRTKGLRDEFTDAFHKPITCIQTKELVESTCEFLKRWNYSLMLSSRPGHVLNVQRAMVHPEFTKTYSYHTMKNLGQFEVELNIFDGVREVNDWLARFIKIKFRDRGFFQLWRDDSIVSRGRAYTKKKQQFMNTLKTTVEEANASDSTYEMKVPVLCWASHAIVAIPPDIIDTKRIYFVNDVECLKMKTSGAKRLEVTTSDNDWKTFIVPTASNGLLLHFIYDMDACKQVTLEKLERTALKFGGSCPTLVCKTFTETTHEEIYIPTWNFEQMNSLNIGSHFAACFDMNAIFYLGGFGDLAPEDASPSCASQSGQLSNIQHFDVLSILNAPESSAHGAGERETKKDSHGTTAPTHGTRKESPELHVVSGEQTEVVSSPYVIMLWDTVSATPVYFARISSTTKNQSKEVKERKKLREKCIVM</sequence>
<reference evidence="2" key="1">
    <citation type="submission" date="2020-10" db="EMBL/GenBank/DDBJ databases">
        <authorList>
            <person name="Kikuchi T."/>
        </authorList>
    </citation>
    <scope>NUCLEOTIDE SEQUENCE</scope>
    <source>
        <strain evidence="2">NKZ352</strain>
    </source>
</reference>
<organism evidence="2 3">
    <name type="scientific">Caenorhabditis auriculariae</name>
    <dbReference type="NCBI Taxonomy" id="2777116"/>
    <lineage>
        <taxon>Eukaryota</taxon>
        <taxon>Metazoa</taxon>
        <taxon>Ecdysozoa</taxon>
        <taxon>Nematoda</taxon>
        <taxon>Chromadorea</taxon>
        <taxon>Rhabditida</taxon>
        <taxon>Rhabditina</taxon>
        <taxon>Rhabditomorpha</taxon>
        <taxon>Rhabditoidea</taxon>
        <taxon>Rhabditidae</taxon>
        <taxon>Peloderinae</taxon>
        <taxon>Caenorhabditis</taxon>
    </lineage>
</organism>
<dbReference type="AlphaFoldDB" id="A0A8S1GYC0"/>
<accession>A0A8S1GYC0</accession>
<dbReference type="Proteomes" id="UP000835052">
    <property type="component" value="Unassembled WGS sequence"/>
</dbReference>
<feature type="region of interest" description="Disordered" evidence="1">
    <location>
        <begin position="393"/>
        <end position="423"/>
    </location>
</feature>
<dbReference type="OrthoDB" id="5787578at2759"/>